<evidence type="ECO:0000256" key="10">
    <source>
        <dbReference type="RuleBase" id="RU004387"/>
    </source>
</evidence>
<name>A0A0L9YCJ6_CLOBO</name>
<keyword evidence="8 9" id="KW-0482">Metalloprotease</keyword>
<dbReference type="GO" id="GO:0008270">
    <property type="term" value="F:zinc ion binding"/>
    <property type="evidence" value="ECO:0007669"/>
    <property type="project" value="InterPro"/>
</dbReference>
<evidence type="ECO:0000256" key="6">
    <source>
        <dbReference type="ARBA" id="ARBA00022801"/>
    </source>
</evidence>
<proteinExistence type="inferred from homology"/>
<dbReference type="Gene3D" id="2.30.250.10">
    <property type="entry name" value="Aminopeptidase i, Domain 2"/>
    <property type="match status" value="1"/>
</dbReference>
<evidence type="ECO:0000256" key="2">
    <source>
        <dbReference type="ARBA" id="ARBA00008290"/>
    </source>
</evidence>
<dbReference type="EMBL" id="SWVK01000007">
    <property type="protein sequence ID" value="NFN34788.1"/>
    <property type="molecule type" value="Genomic_DNA"/>
</dbReference>
<comment type="caution">
    <text evidence="11">The sequence shown here is derived from an EMBL/GenBank/DDBJ whole genome shotgun (WGS) entry which is preliminary data.</text>
</comment>
<keyword evidence="6 9" id="KW-0378">Hydrolase</keyword>
<dbReference type="PANTHER" id="PTHR28570:SF3">
    <property type="entry name" value="ASPARTYL AMINOPEPTIDASE"/>
    <property type="match status" value="1"/>
</dbReference>
<sequence>MNTAKDLLNFINNSKSAFHGAYEVKSILDKEGFVEIKECDKWNLQNGGKYYVMKNESAIIGFEIGSGDIAEEGFRLIGAHTDSPGFRIKPHAEMTVEDHYVKLNTEVYGGAILSTWFDRPLSIAGRVTLKGSNPLKPQVKLVDLNKPVLIIPSLAIHMNRTINEGYEYNKQKDTLPLLTMATDKLEKDGYLIKLIAESLNVDQKEIVDFDLFVYEYEKGCLFGMNEEFISAGRLDDLWMVYAGLVALLQSRSNKATKVLVALDNEEIGSLTSQGANSSLLENILERITLALGKDREDFKRSLSNSVMISADLAHALHPNYTEKHDPTSRPLVGKGPVIKIAASGSYSTDSYAAAIFKQVCKNADVPCQEFVNRSDVKGGTTIGPITASKLNIPVIDMGAPLLSMHSVRELASVKDNEYTIKAFTEFLSL</sequence>
<evidence type="ECO:0000313" key="11">
    <source>
        <dbReference type="EMBL" id="NFF88277.1"/>
    </source>
</evidence>
<comment type="cofactor">
    <cofactor evidence="1 10">
        <name>Zn(2+)</name>
        <dbReference type="ChEBI" id="CHEBI:29105"/>
    </cofactor>
</comment>
<dbReference type="Proteomes" id="UP000473681">
    <property type="component" value="Unassembled WGS sequence"/>
</dbReference>
<dbReference type="PRINTS" id="PR00932">
    <property type="entry name" value="AMINO1PTASE"/>
</dbReference>
<dbReference type="InterPro" id="IPR001948">
    <property type="entry name" value="Peptidase_M18"/>
</dbReference>
<dbReference type="SUPFAM" id="SSF53187">
    <property type="entry name" value="Zn-dependent exopeptidases"/>
    <property type="match status" value="1"/>
</dbReference>
<evidence type="ECO:0000256" key="9">
    <source>
        <dbReference type="RuleBase" id="RU004386"/>
    </source>
</evidence>
<dbReference type="EC" id="3.4.11.-" evidence="10"/>
<dbReference type="GO" id="GO:0008237">
    <property type="term" value="F:metallopeptidase activity"/>
    <property type="evidence" value="ECO:0007669"/>
    <property type="project" value="UniProtKB-KW"/>
</dbReference>
<dbReference type="Gene3D" id="3.40.630.10">
    <property type="entry name" value="Zn peptidases"/>
    <property type="match status" value="1"/>
</dbReference>
<keyword evidence="4 9" id="KW-0645">Protease</keyword>
<dbReference type="GO" id="GO:0004177">
    <property type="term" value="F:aminopeptidase activity"/>
    <property type="evidence" value="ECO:0007669"/>
    <property type="project" value="UniProtKB-KW"/>
</dbReference>
<evidence type="ECO:0000256" key="8">
    <source>
        <dbReference type="ARBA" id="ARBA00023049"/>
    </source>
</evidence>
<keyword evidence="3 9" id="KW-0031">Aminopeptidase</keyword>
<dbReference type="CDD" id="cd05658">
    <property type="entry name" value="M18_DAP"/>
    <property type="match status" value="1"/>
</dbReference>
<dbReference type="Pfam" id="PF02127">
    <property type="entry name" value="Peptidase_M18"/>
    <property type="match status" value="1"/>
</dbReference>
<dbReference type="SUPFAM" id="SSF101821">
    <property type="entry name" value="Aminopeptidase/glucanase lid domain"/>
    <property type="match status" value="1"/>
</dbReference>
<dbReference type="NCBIfam" id="NF002759">
    <property type="entry name" value="PRK02813.1"/>
    <property type="match status" value="1"/>
</dbReference>
<accession>A0A0L9YCJ6</accession>
<dbReference type="OrthoDB" id="9764268at2"/>
<reference evidence="13 14" key="1">
    <citation type="submission" date="2019-04" db="EMBL/GenBank/DDBJ databases">
        <title>Genome sequencing of Clostridium botulinum Groups I-IV and Clostridium butyricum.</title>
        <authorList>
            <person name="Brunt J."/>
            <person name="Van Vliet A.H.M."/>
            <person name="Stringer S.C."/>
            <person name="Carter A.T."/>
            <person name="Peck M.W."/>
        </authorList>
    </citation>
    <scope>NUCLEOTIDE SEQUENCE [LARGE SCALE GENOMIC DNA]</scope>
    <source>
        <strain evidence="11 14">1605</strain>
        <strain evidence="12 13">CB-K-33E</strain>
    </source>
</reference>
<dbReference type="GO" id="GO:0006508">
    <property type="term" value="P:proteolysis"/>
    <property type="evidence" value="ECO:0007669"/>
    <property type="project" value="UniProtKB-KW"/>
</dbReference>
<dbReference type="GO" id="GO:0005737">
    <property type="term" value="C:cytoplasm"/>
    <property type="evidence" value="ECO:0007669"/>
    <property type="project" value="UniProtKB-ARBA"/>
</dbReference>
<evidence type="ECO:0000256" key="5">
    <source>
        <dbReference type="ARBA" id="ARBA00022723"/>
    </source>
</evidence>
<dbReference type="EMBL" id="SWOV01000026">
    <property type="protein sequence ID" value="NFF88277.1"/>
    <property type="molecule type" value="Genomic_DNA"/>
</dbReference>
<comment type="similarity">
    <text evidence="2 9">Belongs to the peptidase M18 family.</text>
</comment>
<evidence type="ECO:0000313" key="13">
    <source>
        <dbReference type="Proteomes" id="UP000473681"/>
    </source>
</evidence>
<dbReference type="InterPro" id="IPR023358">
    <property type="entry name" value="Peptidase_M18_dom2"/>
</dbReference>
<evidence type="ECO:0000256" key="1">
    <source>
        <dbReference type="ARBA" id="ARBA00001947"/>
    </source>
</evidence>
<organism evidence="11 14">
    <name type="scientific">Clostridium botulinum</name>
    <dbReference type="NCBI Taxonomy" id="1491"/>
    <lineage>
        <taxon>Bacteria</taxon>
        <taxon>Bacillati</taxon>
        <taxon>Bacillota</taxon>
        <taxon>Clostridia</taxon>
        <taxon>Eubacteriales</taxon>
        <taxon>Clostridiaceae</taxon>
        <taxon>Clostridium</taxon>
    </lineage>
</organism>
<evidence type="ECO:0000313" key="12">
    <source>
        <dbReference type="EMBL" id="NFN34788.1"/>
    </source>
</evidence>
<dbReference type="AlphaFoldDB" id="A0A0L9YCJ6"/>
<protein>
    <recommendedName>
        <fullName evidence="10">M18 family aminopeptidase</fullName>
        <ecNumber evidence="10">3.4.11.-</ecNumber>
    </recommendedName>
</protein>
<evidence type="ECO:0000313" key="14">
    <source>
        <dbReference type="Proteomes" id="UP000476820"/>
    </source>
</evidence>
<dbReference type="RefSeq" id="WP_053341828.1">
    <property type="nucleotide sequence ID" value="NZ_LFPG01000009.1"/>
</dbReference>
<keyword evidence="5 9" id="KW-0479">Metal-binding</keyword>
<gene>
    <name evidence="11" type="ORF">FC774_10400</name>
    <name evidence="12" type="ORF">FDB51_06490</name>
</gene>
<evidence type="ECO:0000256" key="3">
    <source>
        <dbReference type="ARBA" id="ARBA00022438"/>
    </source>
</evidence>
<evidence type="ECO:0000256" key="4">
    <source>
        <dbReference type="ARBA" id="ARBA00022670"/>
    </source>
</evidence>
<dbReference type="FunFam" id="2.30.250.10:FF:000003">
    <property type="entry name" value="Probable M18 family aminopeptidase 2"/>
    <property type="match status" value="1"/>
</dbReference>
<dbReference type="Proteomes" id="UP000476820">
    <property type="component" value="Unassembled WGS sequence"/>
</dbReference>
<keyword evidence="7 9" id="KW-0862">Zinc</keyword>
<evidence type="ECO:0000256" key="7">
    <source>
        <dbReference type="ARBA" id="ARBA00022833"/>
    </source>
</evidence>
<dbReference type="PANTHER" id="PTHR28570">
    <property type="entry name" value="ASPARTYL AMINOPEPTIDASE"/>
    <property type="match status" value="1"/>
</dbReference>